<accession>A0AAJ5U815</accession>
<organism evidence="3 4">
    <name type="scientific">Pantoea piersonii</name>
    <dbReference type="NCBI Taxonomy" id="2364647"/>
    <lineage>
        <taxon>Bacteria</taxon>
        <taxon>Pseudomonadati</taxon>
        <taxon>Pseudomonadota</taxon>
        <taxon>Gammaproteobacteria</taxon>
        <taxon>Enterobacterales</taxon>
        <taxon>Erwiniaceae</taxon>
        <taxon>Pantoea</taxon>
    </lineage>
</organism>
<dbReference type="EMBL" id="CP104758">
    <property type="protein sequence ID" value="WBG89303.1"/>
    <property type="molecule type" value="Genomic_DNA"/>
</dbReference>
<dbReference type="RefSeq" id="WP_269949044.1">
    <property type="nucleotide sequence ID" value="NZ_CP104758.1"/>
</dbReference>
<sequence>MRIAILVLAAGFSRRFRESGGEHKLLASLNGKPVLQHTLEHAAATGLDLFVVTRPEETEIAALINAGRSVICNSQGIGDSIAAGVKASADYDGWLITLGDMPFLTVESLLAVADALRHAPLVRAEVNGEPGHPVGFQRPFYPALIALSGDTGARALLQRAPCQAVKLADKGCVLDIDTRSDLQRFLRAL</sequence>
<dbReference type="Pfam" id="PF12804">
    <property type="entry name" value="NTP_transf_3"/>
    <property type="match status" value="1"/>
</dbReference>
<keyword evidence="1" id="KW-0460">Magnesium</keyword>
<dbReference type="KEGG" id="kpie:N5580_09170"/>
<name>A0AAJ5U815_9GAMM</name>
<proteinExistence type="predicted"/>
<dbReference type="SUPFAM" id="SSF53448">
    <property type="entry name" value="Nucleotide-diphospho-sugar transferases"/>
    <property type="match status" value="1"/>
</dbReference>
<feature type="domain" description="MobA-like NTP transferase" evidence="2">
    <location>
        <begin position="6"/>
        <end position="159"/>
    </location>
</feature>
<dbReference type="PANTHER" id="PTHR43777">
    <property type="entry name" value="MOLYBDENUM COFACTOR CYTIDYLYLTRANSFERASE"/>
    <property type="match status" value="1"/>
</dbReference>
<dbReference type="InterPro" id="IPR025877">
    <property type="entry name" value="MobA-like_NTP_Trfase"/>
</dbReference>
<dbReference type="PANTHER" id="PTHR43777:SF1">
    <property type="entry name" value="MOLYBDENUM COFACTOR CYTIDYLYLTRANSFERASE"/>
    <property type="match status" value="1"/>
</dbReference>
<evidence type="ECO:0000313" key="3">
    <source>
        <dbReference type="EMBL" id="WBG89303.1"/>
    </source>
</evidence>
<dbReference type="InterPro" id="IPR029044">
    <property type="entry name" value="Nucleotide-diphossugar_trans"/>
</dbReference>
<dbReference type="Proteomes" id="UP001211544">
    <property type="component" value="Chromosome"/>
</dbReference>
<dbReference type="AlphaFoldDB" id="A0AAJ5U815"/>
<evidence type="ECO:0000256" key="1">
    <source>
        <dbReference type="ARBA" id="ARBA00022842"/>
    </source>
</evidence>
<evidence type="ECO:0000313" key="4">
    <source>
        <dbReference type="Proteomes" id="UP001211544"/>
    </source>
</evidence>
<gene>
    <name evidence="3" type="ORF">N5580_09170</name>
</gene>
<reference evidence="3 4" key="1">
    <citation type="journal article" date="2022" name="J Glob Antimicrob Resist">
        <title>First complete genome of a multidrug resistant strain of the novel human pathogen Kalamiella piersonii (GABEKP28) identified in human saliva.</title>
        <authorList>
            <person name="McDonagh F."/>
            <person name="Singh N.K."/>
            <person name="Venkateswaran K."/>
            <person name="Lonappan A.M."/>
            <person name="Hallahan B."/>
            <person name="Tuohy A."/>
            <person name="Burke L."/>
            <person name="Kovarova A."/>
            <person name="Miliotis G."/>
        </authorList>
    </citation>
    <scope>NUCLEOTIDE SEQUENCE [LARGE SCALE GENOMIC DNA]</scope>
    <source>
        <strain evidence="3 4">GABEKP28</strain>
    </source>
</reference>
<dbReference type="CDD" id="cd04182">
    <property type="entry name" value="GT_2_like_f"/>
    <property type="match status" value="1"/>
</dbReference>
<dbReference type="Gene3D" id="3.90.550.10">
    <property type="entry name" value="Spore Coat Polysaccharide Biosynthesis Protein SpsA, Chain A"/>
    <property type="match status" value="1"/>
</dbReference>
<evidence type="ECO:0000259" key="2">
    <source>
        <dbReference type="Pfam" id="PF12804"/>
    </source>
</evidence>
<protein>
    <submittedName>
        <fullName evidence="3">Nucleotidyltransferase family protein</fullName>
    </submittedName>
</protein>
<keyword evidence="4" id="KW-1185">Reference proteome</keyword>
<dbReference type="GO" id="GO:0016779">
    <property type="term" value="F:nucleotidyltransferase activity"/>
    <property type="evidence" value="ECO:0007669"/>
    <property type="project" value="UniProtKB-ARBA"/>
</dbReference>